<accession>A0AAD5H2M1</accession>
<organism evidence="2 3">
    <name type="scientific">Chlorella ohadii</name>
    <dbReference type="NCBI Taxonomy" id="2649997"/>
    <lineage>
        <taxon>Eukaryota</taxon>
        <taxon>Viridiplantae</taxon>
        <taxon>Chlorophyta</taxon>
        <taxon>core chlorophytes</taxon>
        <taxon>Trebouxiophyceae</taxon>
        <taxon>Chlorellales</taxon>
        <taxon>Chlorellaceae</taxon>
        <taxon>Chlorella clade</taxon>
        <taxon>Chlorella</taxon>
    </lineage>
</organism>
<evidence type="ECO:0000313" key="2">
    <source>
        <dbReference type="EMBL" id="KAI7837890.1"/>
    </source>
</evidence>
<feature type="transmembrane region" description="Helical" evidence="1">
    <location>
        <begin position="222"/>
        <end position="245"/>
    </location>
</feature>
<reference evidence="2" key="1">
    <citation type="submission" date="2020-11" db="EMBL/GenBank/DDBJ databases">
        <title>Chlorella ohadii genome sequencing and assembly.</title>
        <authorList>
            <person name="Murik O."/>
            <person name="Treves H."/>
            <person name="Kedem I."/>
            <person name="Shotland Y."/>
            <person name="Kaplan A."/>
        </authorList>
    </citation>
    <scope>NUCLEOTIDE SEQUENCE</scope>
    <source>
        <strain evidence="2">1</strain>
    </source>
</reference>
<evidence type="ECO:0000313" key="3">
    <source>
        <dbReference type="Proteomes" id="UP001205105"/>
    </source>
</evidence>
<keyword evidence="1" id="KW-0812">Transmembrane</keyword>
<sequence length="391" mass="42712">MVCRLLSPLSLQAVSPLLCFQDATHEADAVACLHRRYAQGDWRLFTSGSISLFIIGLRVRQAGHWPLAMLAEALLLVLLHRVSARYPHAFLRWRSLLMAAFNVGHSLVSRGAAPMLFGPSCPHLLSFALRELNISQAFWMLLLCVSYPIPLKHAVWSQGATVASLLAYLPQMRANSIARCAASEQHFQRAARALTVAAGAALPGPLGAAVNDLPRRLGPSGAFYAVHLALLLSSYLASLCFLFRFELGHRRLFARQHRLTAEAAALLYRKRQLVLSLPALLLLLDDLRAELERGEGGEGLVTGLIKWLGAAANTAGCAASPLQAAYRWLLSRGAMPGSRGSLDPDDDSDLDPQAMRELQALLLVGRPSVARMIRRCPQVLAMERAELIARL</sequence>
<name>A0AAD5H2M1_9CHLO</name>
<keyword evidence="3" id="KW-1185">Reference proteome</keyword>
<evidence type="ECO:0000256" key="1">
    <source>
        <dbReference type="SAM" id="Phobius"/>
    </source>
</evidence>
<dbReference type="EMBL" id="JADXDR010000142">
    <property type="protein sequence ID" value="KAI7837890.1"/>
    <property type="molecule type" value="Genomic_DNA"/>
</dbReference>
<gene>
    <name evidence="2" type="ORF">COHA_008377</name>
</gene>
<comment type="caution">
    <text evidence="2">The sequence shown here is derived from an EMBL/GenBank/DDBJ whole genome shotgun (WGS) entry which is preliminary data.</text>
</comment>
<protein>
    <submittedName>
        <fullName evidence="2">Uncharacterized protein</fullName>
    </submittedName>
</protein>
<feature type="non-terminal residue" evidence="2">
    <location>
        <position position="391"/>
    </location>
</feature>
<proteinExistence type="predicted"/>
<keyword evidence="1" id="KW-0472">Membrane</keyword>
<dbReference type="Proteomes" id="UP001205105">
    <property type="component" value="Unassembled WGS sequence"/>
</dbReference>
<keyword evidence="1" id="KW-1133">Transmembrane helix</keyword>
<dbReference type="AlphaFoldDB" id="A0AAD5H2M1"/>